<evidence type="ECO:0008006" key="4">
    <source>
        <dbReference type="Google" id="ProtNLM"/>
    </source>
</evidence>
<name>A0AA36IQU1_9DINO</name>
<comment type="caution">
    <text evidence="2">The sequence shown here is derived from an EMBL/GenBank/DDBJ whole genome shotgun (WGS) entry which is preliminary data.</text>
</comment>
<dbReference type="AlphaFoldDB" id="A0AA36IQU1"/>
<reference evidence="2" key="1">
    <citation type="submission" date="2023-08" db="EMBL/GenBank/DDBJ databases">
        <authorList>
            <person name="Chen Y."/>
            <person name="Shah S."/>
            <person name="Dougan E. K."/>
            <person name="Thang M."/>
            <person name="Chan C."/>
        </authorList>
    </citation>
    <scope>NUCLEOTIDE SEQUENCE</scope>
</reference>
<keyword evidence="3" id="KW-1185">Reference proteome</keyword>
<dbReference type="EMBL" id="CAUJNA010002236">
    <property type="protein sequence ID" value="CAJ1391995.1"/>
    <property type="molecule type" value="Genomic_DNA"/>
</dbReference>
<gene>
    <name evidence="2" type="ORF">EVOR1521_LOCUS17203</name>
</gene>
<accession>A0AA36IQU1</accession>
<proteinExistence type="predicted"/>
<evidence type="ECO:0000313" key="2">
    <source>
        <dbReference type="EMBL" id="CAJ1391995.1"/>
    </source>
</evidence>
<dbReference type="Proteomes" id="UP001178507">
    <property type="component" value="Unassembled WGS sequence"/>
</dbReference>
<evidence type="ECO:0000256" key="1">
    <source>
        <dbReference type="SAM" id="Phobius"/>
    </source>
</evidence>
<keyword evidence="1" id="KW-1133">Transmembrane helix</keyword>
<keyword evidence="1" id="KW-0812">Transmembrane</keyword>
<evidence type="ECO:0000313" key="3">
    <source>
        <dbReference type="Proteomes" id="UP001178507"/>
    </source>
</evidence>
<feature type="transmembrane region" description="Helical" evidence="1">
    <location>
        <begin position="285"/>
        <end position="307"/>
    </location>
</feature>
<sequence length="570" mass="62017">MDAKGDGAVQRAAGRRIVGPCLAGLLLAARPSLGFAGPNANARAPKARFTGAGGGIGRADFGRGRPRTARSAVPVAVAIVREVWRTFRASMLAYVTIPVVAAIVGYGTNWVGVKMIFYPIEFLGLNIRRWPETPLGFIGWQGIVPCKTGKMSRRLVDIITEKLLSLREAFGRLDPAKLAELLEPSVANAIEHDAAWGEVWITLTRPQLRPVLVELVKDMQREIESLLDLKQVVSSAFLRDKVLLGELFQKAGRKELEFLVNSGLSFGFFLGILQMLLWICFPNNWVLPVGGALVGYITNWVAIKLIFDPVEPVQVGPFTFQGLFEKRQVEVSEEFSQFLAERVLTSQRLIGEIANGANNEKYRALVRRAVPGVVPDHVVTAAANSLKKVALEPANHPVHVYVDKELRLQETLFKRLCKLTSPEFENLLHPVFQEDELTLIVAGGVLGAAAGFLQMTCGWGGPSSEGAVAAALKLSASAGAGAAATKAALMVPPQLLRWVGRSLQRLWRPRSPALRERRGQEGALQGLHLRGRQIFGGKKKYAHDHEIAALKNLLPGDNDANAAGVAQSQD</sequence>
<feature type="transmembrane region" description="Helical" evidence="1">
    <location>
        <begin position="258"/>
        <end position="279"/>
    </location>
</feature>
<keyword evidence="1" id="KW-0472">Membrane</keyword>
<feature type="transmembrane region" description="Helical" evidence="1">
    <location>
        <begin position="91"/>
        <end position="113"/>
    </location>
</feature>
<dbReference type="PANTHER" id="PTHR35791:SF1">
    <property type="entry name" value="UPF0754 MEMBRANE PROTEIN YHEB"/>
    <property type="match status" value="1"/>
</dbReference>
<dbReference type="PANTHER" id="PTHR35791">
    <property type="entry name" value="UPF0754 MEMBRANE PROTEIN YHEB"/>
    <property type="match status" value="1"/>
</dbReference>
<organism evidence="2 3">
    <name type="scientific">Effrenium voratum</name>
    <dbReference type="NCBI Taxonomy" id="2562239"/>
    <lineage>
        <taxon>Eukaryota</taxon>
        <taxon>Sar</taxon>
        <taxon>Alveolata</taxon>
        <taxon>Dinophyceae</taxon>
        <taxon>Suessiales</taxon>
        <taxon>Symbiodiniaceae</taxon>
        <taxon>Effrenium</taxon>
    </lineage>
</organism>
<protein>
    <recommendedName>
        <fullName evidence="4">DUF445 domain-containing protein</fullName>
    </recommendedName>
</protein>